<evidence type="ECO:0000313" key="1">
    <source>
        <dbReference type="EMBL" id="KAG0413054.1"/>
    </source>
</evidence>
<proteinExistence type="predicted"/>
<reference evidence="1 2" key="1">
    <citation type="journal article" date="2020" name="Cell">
        <title>Large-Scale Comparative Analyses of Tick Genomes Elucidate Their Genetic Diversity and Vector Capacities.</title>
        <authorList>
            <consortium name="Tick Genome and Microbiome Consortium (TIGMIC)"/>
            <person name="Jia N."/>
            <person name="Wang J."/>
            <person name="Shi W."/>
            <person name="Du L."/>
            <person name="Sun Y."/>
            <person name="Zhan W."/>
            <person name="Jiang J.F."/>
            <person name="Wang Q."/>
            <person name="Zhang B."/>
            <person name="Ji P."/>
            <person name="Bell-Sakyi L."/>
            <person name="Cui X.M."/>
            <person name="Yuan T.T."/>
            <person name="Jiang B.G."/>
            <person name="Yang W.F."/>
            <person name="Lam T.T."/>
            <person name="Chang Q.C."/>
            <person name="Ding S.J."/>
            <person name="Wang X.J."/>
            <person name="Zhu J.G."/>
            <person name="Ruan X.D."/>
            <person name="Zhao L."/>
            <person name="Wei J.T."/>
            <person name="Ye R.Z."/>
            <person name="Que T.C."/>
            <person name="Du C.H."/>
            <person name="Zhou Y.H."/>
            <person name="Cheng J.X."/>
            <person name="Dai P.F."/>
            <person name="Guo W.B."/>
            <person name="Han X.H."/>
            <person name="Huang E.J."/>
            <person name="Li L.F."/>
            <person name="Wei W."/>
            <person name="Gao Y.C."/>
            <person name="Liu J.Z."/>
            <person name="Shao H.Z."/>
            <person name="Wang X."/>
            <person name="Wang C.C."/>
            <person name="Yang T.C."/>
            <person name="Huo Q.B."/>
            <person name="Li W."/>
            <person name="Chen H.Y."/>
            <person name="Chen S.E."/>
            <person name="Zhou L.G."/>
            <person name="Ni X.B."/>
            <person name="Tian J.H."/>
            <person name="Sheng Y."/>
            <person name="Liu T."/>
            <person name="Pan Y.S."/>
            <person name="Xia L.Y."/>
            <person name="Li J."/>
            <person name="Zhao F."/>
            <person name="Cao W.C."/>
        </authorList>
    </citation>
    <scope>NUCLEOTIDE SEQUENCE [LARGE SCALE GENOMIC DNA]</scope>
    <source>
        <strain evidence="1">Iper-2018</strain>
    </source>
</reference>
<evidence type="ECO:0000313" key="2">
    <source>
        <dbReference type="Proteomes" id="UP000805193"/>
    </source>
</evidence>
<name>A0AC60P1G9_IXOPE</name>
<protein>
    <submittedName>
        <fullName evidence="1">Uncharacterized protein</fullName>
    </submittedName>
</protein>
<keyword evidence="2" id="KW-1185">Reference proteome</keyword>
<dbReference type="Proteomes" id="UP000805193">
    <property type="component" value="Unassembled WGS sequence"/>
</dbReference>
<organism evidence="1 2">
    <name type="scientific">Ixodes persulcatus</name>
    <name type="common">Taiga tick</name>
    <dbReference type="NCBI Taxonomy" id="34615"/>
    <lineage>
        <taxon>Eukaryota</taxon>
        <taxon>Metazoa</taxon>
        <taxon>Ecdysozoa</taxon>
        <taxon>Arthropoda</taxon>
        <taxon>Chelicerata</taxon>
        <taxon>Arachnida</taxon>
        <taxon>Acari</taxon>
        <taxon>Parasitiformes</taxon>
        <taxon>Ixodida</taxon>
        <taxon>Ixodoidea</taxon>
        <taxon>Ixodidae</taxon>
        <taxon>Ixodinae</taxon>
        <taxon>Ixodes</taxon>
    </lineage>
</organism>
<gene>
    <name evidence="1" type="ORF">HPB47_009819</name>
</gene>
<accession>A0AC60P1G9</accession>
<sequence>MNPITDGQQPSWRLWGEEKNDGAVYTVYLKKVRYHPSSSLSRSEDSEDTVSHLEWETVRVRVVKAGSLAAIVANLADDEGGLEPTNVNIFLATYRSFASPQQVLDTFLARYRQLSGRDADEAEPPTVAPEKHQQALVQALLVWLDMYPEDLYEPPQFVVLRQLLGFAQCQLDPGSSLELRAKHRLQQFLARDPEKEGLFFEPPPWGVVFGPRWAPAQARAQSTPGPVWLQELHEEHAACQLTWMDAELFRRLVPHHCLGAMWRRRGGNARDWAATVHNTATATVRQFNAVSRRVTSTVLWEGWRGDAASRARVLAKWVGIAQELRFLKNFSSLKAIIAALQSNDIYRLSRVWALVDPDRVQAFLELARIFSSEEHQMSCKELMLKEGTAKFADTVGDNDRQLQKAMQKQLASGTPGRMQGTVPYLGIFLRDLTVLDAALPDVLPGGLLNFDKRRREFRILAQVKLLQSAANCYSLEPDPAFVAWFDALPILSDDESYRLSCLVEPPSCPRRSPCRTPRAKTELELDSASLASSGGQSCDRGGHRESLPRNGRLQQRAWQSTGSLLSALSLQRSPGRGMMSQCPPPAPAGAPDLKVIRVSVEQPQEATASGLNLYKSILLSNGDHTPAVVRHALDKHGLEGDPDEFVLAQQLPDSEIVFPASANVFYALSNAHALNFVLRPKKAESASPALGAKKLRRPFQFKKRLLPTTSPPKDVVTVPAQRPEIPPGRSAAEEPRAVGASPVRVKGRRRPCKEISGPGRKWRSEMYGSCTSRQELSAGMPDWKQELLRKKRTMHKAFPSWAALVAPGSTGSGDRPRRKAVHLADAPRVPAGLVCQLPRGGPRASMGEDKRAAGLADGSCSDHSSAQGDLSSDGEPDDEWQYGPGFVDRLKCKFLSLSLRESPGRIGPPGQRPLRAYASVENLLEPSRASSVVAGRPPQQQQAPRAGPRGSFPRARSMETLLDPLINEDVVIVERSPRPAAAAGISDGELPRVDIVRTCKRIFEASDDNRRPPRRRPPVLRARAPLRGDKENSQPSSARAAFGRPRTPKPVANIKPLRKEDDLPHDAPPLKPVMANGPPTEDHVGDRVADDRIDDERIDDRVYENVDGRIGDRVGDGKGVEPKAAEPAELLRPSALLRNASPLWPSHAKTAVGGGGSVSPAGGTTSMVFDFRGKNVKPHLAVSPAPGADFDELDSSLDEPLPFPSGIVFIGENVRIGRGALLTTRNKKLKIQFNDSALVTIEYPSEEASPRNLNPTSVVDGLPKGVGGSLGSYTPSTLSSAEGFQLGLCRPCRPVAPPPPADDIPTEQPLDEDGCLASHINGPSWSRSSASSDLLF</sequence>
<dbReference type="EMBL" id="JABSTQ010011298">
    <property type="protein sequence ID" value="KAG0413054.1"/>
    <property type="molecule type" value="Genomic_DNA"/>
</dbReference>
<comment type="caution">
    <text evidence="1">The sequence shown here is derived from an EMBL/GenBank/DDBJ whole genome shotgun (WGS) entry which is preliminary data.</text>
</comment>